<reference evidence="5 6" key="1">
    <citation type="submission" date="2015-01" db="EMBL/GenBank/DDBJ databases">
        <title>Evolution of Trichinella species and genotypes.</title>
        <authorList>
            <person name="Korhonen P.K."/>
            <person name="Edoardo P."/>
            <person name="Giuseppe L.R."/>
            <person name="Gasser R.B."/>
        </authorList>
    </citation>
    <scope>NUCLEOTIDE SEQUENCE [LARGE SCALE GENOMIC DNA]</scope>
    <source>
        <strain evidence="5">ISS3</strain>
    </source>
</reference>
<feature type="domain" description="BHLH" evidence="4">
    <location>
        <begin position="121"/>
        <end position="173"/>
    </location>
</feature>
<dbReference type="Gene3D" id="3.30.70.330">
    <property type="match status" value="1"/>
</dbReference>
<dbReference type="Gene3D" id="4.10.280.10">
    <property type="entry name" value="Helix-loop-helix DNA-binding domain"/>
    <property type="match status" value="1"/>
</dbReference>
<evidence type="ECO:0000259" key="3">
    <source>
        <dbReference type="PROSITE" id="PS50102"/>
    </source>
</evidence>
<comment type="caution">
    <text evidence="5">The sequence shown here is derived from an EMBL/GenBank/DDBJ whole genome shotgun (WGS) entry which is preliminary data.</text>
</comment>
<dbReference type="CDD" id="cd00590">
    <property type="entry name" value="RRM_SF"/>
    <property type="match status" value="1"/>
</dbReference>
<feature type="region of interest" description="Disordered" evidence="2">
    <location>
        <begin position="1"/>
        <end position="22"/>
    </location>
</feature>
<dbReference type="AlphaFoldDB" id="A0A0V1AYP5"/>
<evidence type="ECO:0000313" key="5">
    <source>
        <dbReference type="EMBL" id="KRY29912.1"/>
    </source>
</evidence>
<dbReference type="Proteomes" id="UP000054776">
    <property type="component" value="Unassembled WGS sequence"/>
</dbReference>
<evidence type="ECO:0000313" key="6">
    <source>
        <dbReference type="Proteomes" id="UP000054776"/>
    </source>
</evidence>
<evidence type="ECO:0000259" key="4">
    <source>
        <dbReference type="PROSITE" id="PS50888"/>
    </source>
</evidence>
<dbReference type="GO" id="GO:0046983">
    <property type="term" value="F:protein dimerization activity"/>
    <property type="evidence" value="ECO:0007669"/>
    <property type="project" value="InterPro"/>
</dbReference>
<dbReference type="SUPFAM" id="SSF54928">
    <property type="entry name" value="RNA-binding domain, RBD"/>
    <property type="match status" value="1"/>
</dbReference>
<dbReference type="STRING" id="6334.A0A0V1AYP5"/>
<gene>
    <name evidence="5" type="primary">hlh-13</name>
    <name evidence="5" type="ORF">T01_7444</name>
</gene>
<keyword evidence="1" id="KW-0694">RNA-binding</keyword>
<proteinExistence type="predicted"/>
<dbReference type="GO" id="GO:0032502">
    <property type="term" value="P:developmental process"/>
    <property type="evidence" value="ECO:0007669"/>
    <property type="project" value="TreeGrafter"/>
</dbReference>
<dbReference type="Pfam" id="PF00076">
    <property type="entry name" value="RRM_1"/>
    <property type="match status" value="1"/>
</dbReference>
<dbReference type="GO" id="GO:0000977">
    <property type="term" value="F:RNA polymerase II transcription regulatory region sequence-specific DNA binding"/>
    <property type="evidence" value="ECO:0007669"/>
    <property type="project" value="TreeGrafter"/>
</dbReference>
<dbReference type="EMBL" id="JYDH01000156">
    <property type="protein sequence ID" value="KRY29912.1"/>
    <property type="molecule type" value="Genomic_DNA"/>
</dbReference>
<dbReference type="eggNOG" id="KOG4029">
    <property type="taxonomic scope" value="Eukaryota"/>
</dbReference>
<dbReference type="InParanoid" id="A0A0V1AYP5"/>
<dbReference type="InterPro" id="IPR050283">
    <property type="entry name" value="E-box_TF_Regulators"/>
</dbReference>
<dbReference type="GO" id="GO:0000981">
    <property type="term" value="F:DNA-binding transcription factor activity, RNA polymerase II-specific"/>
    <property type="evidence" value="ECO:0007669"/>
    <property type="project" value="TreeGrafter"/>
</dbReference>
<dbReference type="OrthoDB" id="6125763at2759"/>
<dbReference type="InterPro" id="IPR036638">
    <property type="entry name" value="HLH_DNA-bd_sf"/>
</dbReference>
<feature type="domain" description="RRM" evidence="3">
    <location>
        <begin position="33"/>
        <end position="106"/>
    </location>
</feature>
<dbReference type="InterPro" id="IPR011598">
    <property type="entry name" value="bHLH_dom"/>
</dbReference>
<dbReference type="PANTHER" id="PTHR23349">
    <property type="entry name" value="BASIC HELIX-LOOP-HELIX TRANSCRIPTION FACTOR, TWIST"/>
    <property type="match status" value="1"/>
</dbReference>
<protein>
    <submittedName>
        <fullName evidence="5">Helix-loop-helix protein 13</fullName>
    </submittedName>
</protein>
<dbReference type="PROSITE" id="PS50102">
    <property type="entry name" value="RRM"/>
    <property type="match status" value="1"/>
</dbReference>
<dbReference type="SMART" id="SM00353">
    <property type="entry name" value="HLH"/>
    <property type="match status" value="1"/>
</dbReference>
<evidence type="ECO:0000256" key="1">
    <source>
        <dbReference type="PROSITE-ProRule" id="PRU00176"/>
    </source>
</evidence>
<sequence>MRKSTHAMSFSEEEESSGNELDRGCNYDVAQKATIFVGNLNGCIMRADLANHFQQFGKIVSIVLPTNHPFYAFIQFSKVEEAEAALNHGLRQSVRDFIHEVNLNNTCKTNEVQISGWVNCDERNTANLRERKRMSNINMAFEKLRCCVPQFPFEKRLSKIDILWLAIAYMGFLDALLTIDTNVDEFIRNLGVLHHAKRTSQPSWLTSEIEVDTNVYILWPFRDTSLKSSPPGKVKNVGAHLFFDLAYQLLLYVMQKKRNVLYFTLVTGLANRLSMARREKEMKHYFHVVSRWKAVFNEATVEFVLGELKVRRGIRCR</sequence>
<dbReference type="InterPro" id="IPR035979">
    <property type="entry name" value="RBD_domain_sf"/>
</dbReference>
<name>A0A0V1AYP5_TRISP</name>
<accession>A0A0V1AYP5</accession>
<dbReference type="SUPFAM" id="SSF47459">
    <property type="entry name" value="HLH, helix-loop-helix DNA-binding domain"/>
    <property type="match status" value="1"/>
</dbReference>
<keyword evidence="6" id="KW-1185">Reference proteome</keyword>
<organism evidence="5 6">
    <name type="scientific">Trichinella spiralis</name>
    <name type="common">Trichina worm</name>
    <dbReference type="NCBI Taxonomy" id="6334"/>
    <lineage>
        <taxon>Eukaryota</taxon>
        <taxon>Metazoa</taxon>
        <taxon>Ecdysozoa</taxon>
        <taxon>Nematoda</taxon>
        <taxon>Enoplea</taxon>
        <taxon>Dorylaimia</taxon>
        <taxon>Trichinellida</taxon>
        <taxon>Trichinellidae</taxon>
        <taxon>Trichinella</taxon>
    </lineage>
</organism>
<dbReference type="SMART" id="SM00360">
    <property type="entry name" value="RRM"/>
    <property type="match status" value="1"/>
</dbReference>
<evidence type="ECO:0000256" key="2">
    <source>
        <dbReference type="SAM" id="MobiDB-lite"/>
    </source>
</evidence>
<dbReference type="Pfam" id="PF00010">
    <property type="entry name" value="HLH"/>
    <property type="match status" value="1"/>
</dbReference>
<dbReference type="PROSITE" id="PS50888">
    <property type="entry name" value="BHLH"/>
    <property type="match status" value="1"/>
</dbReference>
<dbReference type="InterPro" id="IPR000504">
    <property type="entry name" value="RRM_dom"/>
</dbReference>
<dbReference type="InterPro" id="IPR012677">
    <property type="entry name" value="Nucleotide-bd_a/b_plait_sf"/>
</dbReference>
<dbReference type="PANTHER" id="PTHR23349:SF97">
    <property type="entry name" value="BHLH DOMAIN-CONTAINING PROTEIN"/>
    <property type="match status" value="1"/>
</dbReference>
<dbReference type="GO" id="GO:0003723">
    <property type="term" value="F:RNA binding"/>
    <property type="evidence" value="ECO:0007669"/>
    <property type="project" value="UniProtKB-UniRule"/>
</dbReference>